<gene>
    <name evidence="1" type="ORF">TSUD_387130</name>
</gene>
<name>A0A2Z6NU34_TRISU</name>
<protein>
    <submittedName>
        <fullName evidence="1">Uncharacterized protein</fullName>
    </submittedName>
</protein>
<reference evidence="2" key="1">
    <citation type="journal article" date="2017" name="Front. Plant Sci.">
        <title>Climate Clever Clovers: New Paradigm to Reduce the Environmental Footprint of Ruminants by Breeding Low Methanogenic Forages Utilizing Haplotype Variation.</title>
        <authorList>
            <person name="Kaur P."/>
            <person name="Appels R."/>
            <person name="Bayer P.E."/>
            <person name="Keeble-Gagnere G."/>
            <person name="Wang J."/>
            <person name="Hirakawa H."/>
            <person name="Shirasawa K."/>
            <person name="Vercoe P."/>
            <person name="Stefanova K."/>
            <person name="Durmic Z."/>
            <person name="Nichols P."/>
            <person name="Revell C."/>
            <person name="Isobe S.N."/>
            <person name="Edwards D."/>
            <person name="Erskine W."/>
        </authorList>
    </citation>
    <scope>NUCLEOTIDE SEQUENCE [LARGE SCALE GENOMIC DNA]</scope>
    <source>
        <strain evidence="2">cv. Daliak</strain>
    </source>
</reference>
<dbReference type="EMBL" id="DF974343">
    <property type="protein sequence ID" value="GAU47754.1"/>
    <property type="molecule type" value="Genomic_DNA"/>
</dbReference>
<sequence>MDELFEIVLELREANLIVMEGLEHKNWVAEMRQLGWRVGGVGGGGGDIFMFGRRSRWRSVVFCWLMSFNR</sequence>
<evidence type="ECO:0000313" key="1">
    <source>
        <dbReference type="EMBL" id="GAU47754.1"/>
    </source>
</evidence>
<keyword evidence="2" id="KW-1185">Reference proteome</keyword>
<dbReference type="Proteomes" id="UP000242715">
    <property type="component" value="Unassembled WGS sequence"/>
</dbReference>
<organism evidence="1 2">
    <name type="scientific">Trifolium subterraneum</name>
    <name type="common">Subterranean clover</name>
    <dbReference type="NCBI Taxonomy" id="3900"/>
    <lineage>
        <taxon>Eukaryota</taxon>
        <taxon>Viridiplantae</taxon>
        <taxon>Streptophyta</taxon>
        <taxon>Embryophyta</taxon>
        <taxon>Tracheophyta</taxon>
        <taxon>Spermatophyta</taxon>
        <taxon>Magnoliopsida</taxon>
        <taxon>eudicotyledons</taxon>
        <taxon>Gunneridae</taxon>
        <taxon>Pentapetalae</taxon>
        <taxon>rosids</taxon>
        <taxon>fabids</taxon>
        <taxon>Fabales</taxon>
        <taxon>Fabaceae</taxon>
        <taxon>Papilionoideae</taxon>
        <taxon>50 kb inversion clade</taxon>
        <taxon>NPAAA clade</taxon>
        <taxon>Hologalegina</taxon>
        <taxon>IRL clade</taxon>
        <taxon>Trifolieae</taxon>
        <taxon>Trifolium</taxon>
    </lineage>
</organism>
<accession>A0A2Z6NU34</accession>
<proteinExistence type="predicted"/>
<evidence type="ECO:0000313" key="2">
    <source>
        <dbReference type="Proteomes" id="UP000242715"/>
    </source>
</evidence>
<dbReference type="AlphaFoldDB" id="A0A2Z6NU34"/>